<sequence>MKQFLAFMAAGILALIALGSLAGIVGLAIGAGIVYWSYKSFVRAQSFFGKLAWGIVGLIGLSIALSHSPALIGIAALVVLYYGYREWKKEKDVVDVASDSSNSYSNFEDEWNKLMKNN</sequence>
<keyword evidence="1" id="KW-0472">Membrane</keyword>
<gene>
    <name evidence="2" type="ORF">WAZ07_05060</name>
</gene>
<organism evidence="2 3">
    <name type="scientific">Bacillus bruguierae</name>
    <dbReference type="NCBI Taxonomy" id="3127667"/>
    <lineage>
        <taxon>Bacteria</taxon>
        <taxon>Bacillati</taxon>
        <taxon>Bacillota</taxon>
        <taxon>Bacilli</taxon>
        <taxon>Bacillales</taxon>
        <taxon>Bacillaceae</taxon>
        <taxon>Bacillus</taxon>
    </lineage>
</organism>
<keyword evidence="1" id="KW-1133">Transmembrane helix</keyword>
<protein>
    <submittedName>
        <fullName evidence="2">Flagellar basal body rod protein</fullName>
    </submittedName>
</protein>
<keyword evidence="2" id="KW-0969">Cilium</keyword>
<feature type="transmembrane region" description="Helical" evidence="1">
    <location>
        <begin position="54"/>
        <end position="82"/>
    </location>
</feature>
<comment type="caution">
    <text evidence="2">The sequence shown here is derived from an EMBL/GenBank/DDBJ whole genome shotgun (WGS) entry which is preliminary data.</text>
</comment>
<accession>A0ABU8FDD5</accession>
<dbReference type="EMBL" id="JBAWSX010000002">
    <property type="protein sequence ID" value="MEI4800702.1"/>
    <property type="molecule type" value="Genomic_DNA"/>
</dbReference>
<reference evidence="2 3" key="1">
    <citation type="submission" date="2024-01" db="EMBL/GenBank/DDBJ databases">
        <title>Seven novel Bacillus-like species.</title>
        <authorList>
            <person name="Liu G."/>
        </authorList>
    </citation>
    <scope>NUCLEOTIDE SEQUENCE [LARGE SCALE GENOMIC DNA]</scope>
    <source>
        <strain evidence="2 3">FJAT-51639</strain>
    </source>
</reference>
<keyword evidence="3" id="KW-1185">Reference proteome</keyword>
<keyword evidence="2" id="KW-0966">Cell projection</keyword>
<proteinExistence type="predicted"/>
<keyword evidence="2" id="KW-0282">Flagellum</keyword>
<keyword evidence="1" id="KW-0812">Transmembrane</keyword>
<evidence type="ECO:0000256" key="1">
    <source>
        <dbReference type="SAM" id="Phobius"/>
    </source>
</evidence>
<evidence type="ECO:0000313" key="2">
    <source>
        <dbReference type="EMBL" id="MEI4800702.1"/>
    </source>
</evidence>
<dbReference type="Proteomes" id="UP001372526">
    <property type="component" value="Unassembled WGS sequence"/>
</dbReference>
<dbReference type="RefSeq" id="WP_336471579.1">
    <property type="nucleotide sequence ID" value="NZ_JBAWSX010000002.1"/>
</dbReference>
<evidence type="ECO:0000313" key="3">
    <source>
        <dbReference type="Proteomes" id="UP001372526"/>
    </source>
</evidence>
<name>A0ABU8FDD5_9BACI</name>